<dbReference type="InterPro" id="IPR025661">
    <property type="entry name" value="Pept_asp_AS"/>
</dbReference>
<reference evidence="6" key="1">
    <citation type="submission" date="2009-08" db="EMBL/GenBank/DDBJ databases">
        <title>Annotation of Salpingoeca rosetta.</title>
        <authorList>
            <consortium name="The Broad Institute Genome Sequencing Platform"/>
            <person name="Russ C."/>
            <person name="Cuomo C."/>
            <person name="Burger G."/>
            <person name="Gray M.W."/>
            <person name="Holland P.W.H."/>
            <person name="King N."/>
            <person name="Lang F.B.F."/>
            <person name="Roger A.J."/>
            <person name="Ruiz-Trillo I."/>
            <person name="Young S.K."/>
            <person name="Zeng Q."/>
            <person name="Gargeya S."/>
            <person name="Alvarado L."/>
            <person name="Berlin A."/>
            <person name="Chapman S.B."/>
            <person name="Chen Z."/>
            <person name="Freedman E."/>
            <person name="Gellesch M."/>
            <person name="Goldberg J."/>
            <person name="Griggs A."/>
            <person name="Gujja S."/>
            <person name="Heilman E."/>
            <person name="Heiman D."/>
            <person name="Howarth C."/>
            <person name="Mehta T."/>
            <person name="Neiman D."/>
            <person name="Pearson M."/>
            <person name="Roberts A."/>
            <person name="Saif S."/>
            <person name="Shea T."/>
            <person name="Shenoy N."/>
            <person name="Sisk P."/>
            <person name="Stolte C."/>
            <person name="Sykes S."/>
            <person name="White J."/>
            <person name="Yandava C."/>
            <person name="Haas B."/>
            <person name="Nusbaum C."/>
            <person name="Birren B."/>
        </authorList>
    </citation>
    <scope>NUCLEOTIDE SEQUENCE [LARGE SCALE GENOMIC DNA]</scope>
    <source>
        <strain evidence="6">ATCC 50818</strain>
    </source>
</reference>
<dbReference type="InterPro" id="IPR038765">
    <property type="entry name" value="Papain-like_cys_pep_sf"/>
</dbReference>
<evidence type="ECO:0000259" key="4">
    <source>
        <dbReference type="SMART" id="SM00645"/>
    </source>
</evidence>
<dbReference type="SMART" id="SM00645">
    <property type="entry name" value="Pept_C1"/>
    <property type="match status" value="1"/>
</dbReference>
<dbReference type="STRING" id="946362.F2UGE9"/>
<dbReference type="InterPro" id="IPR000668">
    <property type="entry name" value="Peptidase_C1A_C"/>
</dbReference>
<dbReference type="KEGG" id="sre:PTSG_07816"/>
<dbReference type="AlphaFoldDB" id="F2UGE9"/>
<dbReference type="InParanoid" id="F2UGE9"/>
<evidence type="ECO:0000259" key="5">
    <source>
        <dbReference type="SMART" id="SM00848"/>
    </source>
</evidence>
<dbReference type="Gene3D" id="3.90.70.10">
    <property type="entry name" value="Cysteine proteinases"/>
    <property type="match status" value="1"/>
</dbReference>
<dbReference type="SMART" id="SM00848">
    <property type="entry name" value="Inhibitor_I29"/>
    <property type="match status" value="1"/>
</dbReference>
<dbReference type="InterPro" id="IPR000169">
    <property type="entry name" value="Pept_cys_AS"/>
</dbReference>
<evidence type="ECO:0000256" key="3">
    <source>
        <dbReference type="SAM" id="SignalP"/>
    </source>
</evidence>
<evidence type="ECO:0000313" key="7">
    <source>
        <dbReference type="Proteomes" id="UP000007799"/>
    </source>
</evidence>
<sequence length="545" mass="60538">MMMKVVSFSALLVAVFAGCALAAPLSFDNLKKTSYIAEAVISLPYAAISEPVKVYYDAGAGRSRVEYYHGMDVYVMREDVGKHGYQFQINPVTDNERTNVMTCFGINGTKDDPITVQSLIPDLSKYEKATNPVMYRGLFCDLYTYSYLVGAKSNTYSFYVNRATGLPVGFEMRGYDDLLGSHYDEYDIYFYDFIVTVPSNISLYEPPKGMSCGDFPGPGVAVHHHRGGLHMHEDYEAAEKEVGAAFDSFKAQHGRMYETEQEHAKRLNNFRHNKKFVDAMNRRNLTYTLALNHLADLHDEERAQMRGTFSSRTDYAYVAETPSPVRSAARDWRTTGAVTGVKDQGICGSCWSFGAAQAIEGQYFLATNRTVPMSQQALMDCSWGFGNNACDGGEAFRAYEWVLQNGYIPTEASYGPYLMADGYCHPEKADKGPGIKGYVNITSGDMNKVLDMLDNDGPLAVAIDASLKSFSFYSSGVYYDSDCGNTPDDLDHAVLAVGFGTSVDGEDYWIIKNSWSTNYGDRGYVRMSRRNNNCGVATDAHIPLL</sequence>
<dbReference type="CDD" id="cd02248">
    <property type="entry name" value="Peptidase_C1A"/>
    <property type="match status" value="1"/>
</dbReference>
<feature type="domain" description="Peptidase C1A papain C-terminal" evidence="4">
    <location>
        <begin position="326"/>
        <end position="544"/>
    </location>
</feature>
<dbReference type="PROSITE" id="PS00640">
    <property type="entry name" value="THIOL_PROTEASE_ASN"/>
    <property type="match status" value="1"/>
</dbReference>
<feature type="domain" description="Cathepsin propeptide inhibitor" evidence="5">
    <location>
        <begin position="246"/>
        <end position="302"/>
    </location>
</feature>
<dbReference type="FunFam" id="3.90.70.10:FF:000087">
    <property type="entry name" value="Counting factor associated protein D"/>
    <property type="match status" value="1"/>
</dbReference>
<evidence type="ECO:0000256" key="1">
    <source>
        <dbReference type="ARBA" id="ARBA00008455"/>
    </source>
</evidence>
<dbReference type="Pfam" id="PF08246">
    <property type="entry name" value="Inhibitor_I29"/>
    <property type="match status" value="1"/>
</dbReference>
<dbReference type="GO" id="GO:0008234">
    <property type="term" value="F:cysteine-type peptidase activity"/>
    <property type="evidence" value="ECO:0007669"/>
    <property type="project" value="InterPro"/>
</dbReference>
<organism evidence="7">
    <name type="scientific">Salpingoeca rosetta (strain ATCC 50818 / BSB-021)</name>
    <dbReference type="NCBI Taxonomy" id="946362"/>
    <lineage>
        <taxon>Eukaryota</taxon>
        <taxon>Choanoflagellata</taxon>
        <taxon>Craspedida</taxon>
        <taxon>Salpingoecidae</taxon>
        <taxon>Salpingoeca</taxon>
    </lineage>
</organism>
<dbReference type="OrthoDB" id="65740at2759"/>
<dbReference type="OMA" id="KAFHHFK"/>
<evidence type="ECO:0000313" key="6">
    <source>
        <dbReference type="EMBL" id="EGD75699.1"/>
    </source>
</evidence>
<dbReference type="Proteomes" id="UP000007799">
    <property type="component" value="Unassembled WGS sequence"/>
</dbReference>
<dbReference type="GeneID" id="16072181"/>
<gene>
    <name evidence="6" type="ORF">PTSG_07816</name>
</gene>
<proteinExistence type="inferred from homology"/>
<feature type="signal peptide" evidence="3">
    <location>
        <begin position="1"/>
        <end position="22"/>
    </location>
</feature>
<dbReference type="InterPro" id="IPR039417">
    <property type="entry name" value="Peptidase_C1A_papain-like"/>
</dbReference>
<dbReference type="InterPro" id="IPR013201">
    <property type="entry name" value="Prot_inhib_I29"/>
</dbReference>
<dbReference type="EMBL" id="GL832973">
    <property type="protein sequence ID" value="EGD75699.1"/>
    <property type="molecule type" value="Genomic_DNA"/>
</dbReference>
<name>F2UGE9_SALR5</name>
<feature type="chain" id="PRO_5018554057" description="Counting factor associated protein D" evidence="3">
    <location>
        <begin position="23"/>
        <end position="545"/>
    </location>
</feature>
<dbReference type="Pfam" id="PF00112">
    <property type="entry name" value="Peptidase_C1"/>
    <property type="match status" value="1"/>
</dbReference>
<dbReference type="SUPFAM" id="SSF54001">
    <property type="entry name" value="Cysteine proteinases"/>
    <property type="match status" value="1"/>
</dbReference>
<evidence type="ECO:0008006" key="8">
    <source>
        <dbReference type="Google" id="ProtNLM"/>
    </source>
</evidence>
<evidence type="ECO:0000256" key="2">
    <source>
        <dbReference type="ARBA" id="ARBA00023157"/>
    </source>
</evidence>
<dbReference type="RefSeq" id="XP_004991620.1">
    <property type="nucleotide sequence ID" value="XM_004991563.1"/>
</dbReference>
<dbReference type="eggNOG" id="KOG1543">
    <property type="taxonomic scope" value="Eukaryota"/>
</dbReference>
<dbReference type="PROSITE" id="PS00639">
    <property type="entry name" value="THIOL_PROTEASE_HIS"/>
    <property type="match status" value="1"/>
</dbReference>
<dbReference type="PROSITE" id="PS51257">
    <property type="entry name" value="PROKAR_LIPOPROTEIN"/>
    <property type="match status" value="1"/>
</dbReference>
<keyword evidence="3" id="KW-0732">Signal</keyword>
<keyword evidence="2" id="KW-1015">Disulfide bond</keyword>
<dbReference type="PROSITE" id="PS00139">
    <property type="entry name" value="THIOL_PROTEASE_CYS"/>
    <property type="match status" value="1"/>
</dbReference>
<dbReference type="GO" id="GO:0006508">
    <property type="term" value="P:proteolysis"/>
    <property type="evidence" value="ECO:0007669"/>
    <property type="project" value="InterPro"/>
</dbReference>
<protein>
    <recommendedName>
        <fullName evidence="8">Counting factor associated protein D</fullName>
    </recommendedName>
</protein>
<dbReference type="PRINTS" id="PR00705">
    <property type="entry name" value="PAPAIN"/>
</dbReference>
<dbReference type="InterPro" id="IPR013128">
    <property type="entry name" value="Peptidase_C1A"/>
</dbReference>
<comment type="similarity">
    <text evidence="1">Belongs to the peptidase C1 family.</text>
</comment>
<dbReference type="PANTHER" id="PTHR12411">
    <property type="entry name" value="CYSTEINE PROTEASE FAMILY C1-RELATED"/>
    <property type="match status" value="1"/>
</dbReference>
<dbReference type="InterPro" id="IPR025660">
    <property type="entry name" value="Pept_his_AS"/>
</dbReference>
<keyword evidence="7" id="KW-1185">Reference proteome</keyword>
<dbReference type="MEROPS" id="C01.067"/>
<accession>F2UGE9</accession>